<evidence type="ECO:0000313" key="5">
    <source>
        <dbReference type="Proteomes" id="UP000289738"/>
    </source>
</evidence>
<comment type="caution">
    <text evidence="4">The sequence shown here is derived from an EMBL/GenBank/DDBJ whole genome shotgun (WGS) entry which is preliminary data.</text>
</comment>
<dbReference type="Gene3D" id="1.25.40.10">
    <property type="entry name" value="Tetratricopeptide repeat domain"/>
    <property type="match status" value="2"/>
</dbReference>
<feature type="repeat" description="PPR" evidence="3">
    <location>
        <begin position="285"/>
        <end position="319"/>
    </location>
</feature>
<feature type="repeat" description="PPR" evidence="3">
    <location>
        <begin position="250"/>
        <end position="284"/>
    </location>
</feature>
<dbReference type="SMR" id="A0A444ZCK6"/>
<dbReference type="PROSITE" id="PS51375">
    <property type="entry name" value="PPR"/>
    <property type="match status" value="3"/>
</dbReference>
<evidence type="ECO:0000256" key="3">
    <source>
        <dbReference type="PROSITE-ProRule" id="PRU00708"/>
    </source>
</evidence>
<dbReference type="InterPro" id="IPR011990">
    <property type="entry name" value="TPR-like_helical_dom_sf"/>
</dbReference>
<organism evidence="4 5">
    <name type="scientific">Arachis hypogaea</name>
    <name type="common">Peanut</name>
    <dbReference type="NCBI Taxonomy" id="3818"/>
    <lineage>
        <taxon>Eukaryota</taxon>
        <taxon>Viridiplantae</taxon>
        <taxon>Streptophyta</taxon>
        <taxon>Embryophyta</taxon>
        <taxon>Tracheophyta</taxon>
        <taxon>Spermatophyta</taxon>
        <taxon>Magnoliopsida</taxon>
        <taxon>eudicotyledons</taxon>
        <taxon>Gunneridae</taxon>
        <taxon>Pentapetalae</taxon>
        <taxon>rosids</taxon>
        <taxon>fabids</taxon>
        <taxon>Fabales</taxon>
        <taxon>Fabaceae</taxon>
        <taxon>Papilionoideae</taxon>
        <taxon>50 kb inversion clade</taxon>
        <taxon>dalbergioids sensu lato</taxon>
        <taxon>Dalbergieae</taxon>
        <taxon>Pterocarpus clade</taxon>
        <taxon>Arachis</taxon>
    </lineage>
</organism>
<protein>
    <recommendedName>
        <fullName evidence="6">Pentatricopeptide repeat-containing protein</fullName>
    </recommendedName>
</protein>
<proteinExistence type="inferred from homology"/>
<dbReference type="InterPro" id="IPR050667">
    <property type="entry name" value="PPR-containing_protein"/>
</dbReference>
<evidence type="ECO:0000313" key="4">
    <source>
        <dbReference type="EMBL" id="RYR11915.1"/>
    </source>
</evidence>
<feature type="repeat" description="PPR" evidence="3">
    <location>
        <begin position="179"/>
        <end position="213"/>
    </location>
</feature>
<dbReference type="AlphaFoldDB" id="A0A444ZCK6"/>
<evidence type="ECO:0000256" key="2">
    <source>
        <dbReference type="ARBA" id="ARBA00022737"/>
    </source>
</evidence>
<name>A0A444ZCK6_ARAHY</name>
<gene>
    <name evidence="4" type="ORF">Ahy_B04g069421</name>
</gene>
<dbReference type="Gramene" id="arahy.Tifrunner.gnm2.ann2.Ah14g057800.1">
    <property type="protein sequence ID" value="arahy.Tifrunner.gnm2.ann2.Ah14g057800.1-CDS-1"/>
    <property type="gene ID" value="arahy.Tifrunner.gnm2.ann2.Ah14g057800"/>
</dbReference>
<dbReference type="PANTHER" id="PTHR47939">
    <property type="entry name" value="MEMBRANE-ASSOCIATED SALT-INDUCIBLE PROTEIN-LIKE"/>
    <property type="match status" value="1"/>
</dbReference>
<evidence type="ECO:0000256" key="1">
    <source>
        <dbReference type="ARBA" id="ARBA00007626"/>
    </source>
</evidence>
<dbReference type="STRING" id="3818.A0A444ZCK6"/>
<dbReference type="InterPro" id="IPR002885">
    <property type="entry name" value="PPR_rpt"/>
</dbReference>
<dbReference type="Pfam" id="PF13041">
    <property type="entry name" value="PPR_2"/>
    <property type="match status" value="2"/>
</dbReference>
<dbReference type="FunFam" id="1.25.40.10:FF:002250">
    <property type="entry name" value="Pentatricopeptide repeat-containing protein, mitochondrial"/>
    <property type="match status" value="1"/>
</dbReference>
<dbReference type="Pfam" id="PF01535">
    <property type="entry name" value="PPR"/>
    <property type="match status" value="3"/>
</dbReference>
<keyword evidence="2" id="KW-0677">Repeat</keyword>
<accession>A0A444ZCK6</accession>
<evidence type="ECO:0008006" key="6">
    <source>
        <dbReference type="Google" id="ProtNLM"/>
    </source>
</evidence>
<dbReference type="Proteomes" id="UP000289738">
    <property type="component" value="Chromosome B04"/>
</dbReference>
<dbReference type="OrthoDB" id="185373at2759"/>
<dbReference type="EMBL" id="SDMP01000014">
    <property type="protein sequence ID" value="RYR11915.1"/>
    <property type="molecule type" value="Genomic_DNA"/>
</dbReference>
<keyword evidence="5" id="KW-1185">Reference proteome</keyword>
<dbReference type="PANTHER" id="PTHR47939:SF9">
    <property type="entry name" value="(WILD MALAYSIAN BANANA) HYPOTHETICAL PROTEIN"/>
    <property type="match status" value="1"/>
</dbReference>
<sequence>MSIPSRLRHIHLHHHHRHHFSTSILSPDSSTPLTSKQKTRAALNLLKIEKNPERVLEICAAASLTPANHLDRVTLSEAVKKLSAAGHLDGLRRLIEEDLKPRLDLRNGRFLSHAMVLYGQANMLDDAIRTFDRMEEEQRVPRTVKSLNSLLFACIVAKNYKEVKRIYLEFPKIYSIIPNIDTYNLVIKAFCESGSSSSVYSVLDEMDRNSVKPNATTMKTMLSGFYKEEKFEEVGKVLKLMEERYKMHPSLSTYNVRIVSLCKLKRSAEAKALMEGMICRGRKPNSVTYMHLIFGFCREGNVEEGERLFQEMKKKGYTPNSDCYFTLIHFLSEAGKFESALSFAKESMAKSWFPNFTTMKNLVNGLASVSRVDDAKELIKEIKEKFSASSDKWDEIEAGLTQE</sequence>
<comment type="similarity">
    <text evidence="1">Belongs to the PPR family. P subfamily.</text>
</comment>
<dbReference type="NCBIfam" id="TIGR00756">
    <property type="entry name" value="PPR"/>
    <property type="match status" value="3"/>
</dbReference>
<reference evidence="4 5" key="1">
    <citation type="submission" date="2019-01" db="EMBL/GenBank/DDBJ databases">
        <title>Sequencing of cultivated peanut Arachis hypogaea provides insights into genome evolution and oil improvement.</title>
        <authorList>
            <person name="Chen X."/>
        </authorList>
    </citation>
    <scope>NUCLEOTIDE SEQUENCE [LARGE SCALE GENOMIC DNA]</scope>
    <source>
        <strain evidence="5">cv. Fuhuasheng</strain>
        <tissue evidence="4">Leaves</tissue>
    </source>
</reference>